<feature type="compositionally biased region" description="Polar residues" evidence="1">
    <location>
        <begin position="448"/>
        <end position="470"/>
    </location>
</feature>
<evidence type="ECO:0000256" key="1">
    <source>
        <dbReference type="SAM" id="MobiDB-lite"/>
    </source>
</evidence>
<keyword evidence="2" id="KW-0472">Membrane</keyword>
<comment type="caution">
    <text evidence="3">The sequence shown here is derived from an EMBL/GenBank/DDBJ whole genome shotgun (WGS) entry which is preliminary data.</text>
</comment>
<proteinExistence type="predicted"/>
<accession>A0AAD8FJ29</accession>
<protein>
    <submittedName>
        <fullName evidence="3">Multiple epidermal growth factor-like domains protein 6</fullName>
    </submittedName>
</protein>
<organism evidence="3 4">
    <name type="scientific">Biomphalaria pfeifferi</name>
    <name type="common">Bloodfluke planorb</name>
    <name type="synonym">Freshwater snail</name>
    <dbReference type="NCBI Taxonomy" id="112525"/>
    <lineage>
        <taxon>Eukaryota</taxon>
        <taxon>Metazoa</taxon>
        <taxon>Spiralia</taxon>
        <taxon>Lophotrochozoa</taxon>
        <taxon>Mollusca</taxon>
        <taxon>Gastropoda</taxon>
        <taxon>Heterobranchia</taxon>
        <taxon>Euthyneura</taxon>
        <taxon>Panpulmonata</taxon>
        <taxon>Hygrophila</taxon>
        <taxon>Lymnaeoidea</taxon>
        <taxon>Planorbidae</taxon>
        <taxon>Biomphalaria</taxon>
    </lineage>
</organism>
<feature type="transmembrane region" description="Helical" evidence="2">
    <location>
        <begin position="301"/>
        <end position="324"/>
    </location>
</feature>
<evidence type="ECO:0000313" key="3">
    <source>
        <dbReference type="EMBL" id="KAK0064984.1"/>
    </source>
</evidence>
<dbReference type="AlphaFoldDB" id="A0AAD8FJ29"/>
<dbReference type="EMBL" id="JASAOG010000015">
    <property type="protein sequence ID" value="KAK0064984.1"/>
    <property type="molecule type" value="Genomic_DNA"/>
</dbReference>
<reference evidence="3" key="1">
    <citation type="journal article" date="2023" name="PLoS Negl. Trop. Dis.">
        <title>A genome sequence for Biomphalaria pfeifferi, the major vector snail for the human-infecting parasite Schistosoma mansoni.</title>
        <authorList>
            <person name="Bu L."/>
            <person name="Lu L."/>
            <person name="Laidemitt M.R."/>
            <person name="Zhang S.M."/>
            <person name="Mutuku M."/>
            <person name="Mkoji G."/>
            <person name="Steinauer M."/>
            <person name="Loker E.S."/>
        </authorList>
    </citation>
    <scope>NUCLEOTIDE SEQUENCE</scope>
    <source>
        <strain evidence="3">KasaAsao</strain>
    </source>
</reference>
<keyword evidence="2" id="KW-0812">Transmembrane</keyword>
<feature type="region of interest" description="Disordered" evidence="1">
    <location>
        <begin position="444"/>
        <end position="470"/>
    </location>
</feature>
<dbReference type="Proteomes" id="UP001233172">
    <property type="component" value="Unassembled WGS sequence"/>
</dbReference>
<evidence type="ECO:0000256" key="2">
    <source>
        <dbReference type="SAM" id="Phobius"/>
    </source>
</evidence>
<keyword evidence="4" id="KW-1185">Reference proteome</keyword>
<name>A0AAD8FJ29_BIOPF</name>
<reference evidence="3" key="2">
    <citation type="submission" date="2023-04" db="EMBL/GenBank/DDBJ databases">
        <authorList>
            <person name="Bu L."/>
            <person name="Lu L."/>
            <person name="Laidemitt M.R."/>
            <person name="Zhang S.M."/>
            <person name="Mutuku M."/>
            <person name="Mkoji G."/>
            <person name="Steinauer M."/>
            <person name="Loker E.S."/>
        </authorList>
    </citation>
    <scope>NUCLEOTIDE SEQUENCE</scope>
    <source>
        <strain evidence="3">KasaAsao</strain>
        <tissue evidence="3">Whole Snail</tissue>
    </source>
</reference>
<keyword evidence="2" id="KW-1133">Transmembrane helix</keyword>
<gene>
    <name evidence="3" type="ORF">Bpfe_005542</name>
</gene>
<evidence type="ECO:0000313" key="4">
    <source>
        <dbReference type="Proteomes" id="UP001233172"/>
    </source>
</evidence>
<feature type="non-terminal residue" evidence="3">
    <location>
        <position position="470"/>
    </location>
</feature>
<sequence>LLYDLKMAYIYLNSETAVATSNERFIVRQNIVDIHISVKDYIRYIIFEGQAIQGFCSVWVIAGQNVAIKQNVYYSNSSINDIDTNLPHYPQATDGVYTCNENDTGLASNYWEIVMSPSFALKYLFFYTNDVLGVFRNYTIQRFNNDGEIYAVFSSQKIQSSTSYSIVTVSNTPIKAITFSVTNWSTNKTRPLLLCEVELNAECSEGTWGVHCIKTCNKSCPDLCRFDDGLCNDGCFGFSDPPKCTRACSSGSWGVNCTNRCSNSCLELSCDSKTGFCDRGCNATNCTLIPKTSEGFSKETIITIAVSIASAVVLLIILISLMVSKVKGKLCFQRKQNVRDLPQPPVEQKDEDPYDIISKLEHEDYNSIDDNKIYNNSNAYNMPAIQSQDEQNYHLQLQGIKKENDVYSKIDDKDYEINQERNLYIDVFDPTELRASYRSVNDADDISSDLQSKGSNSTDADSYQNHIISF</sequence>